<sequence length="158" mass="16712">MPSVISITAQRSVMRVSALLGAVLCLSGCKLIDQKTFNPQAGKPPVPYIPPQPPGPPPVPPLLQVVAGTPSEEWRVPVETMVKKALQSKANILFTVKCLVPSSGLPDHDRSALTDLVKTDGQAMVEALTEAGAPPGQVEITAMPDSSVTKPVVRVYVR</sequence>
<evidence type="ECO:0000313" key="2">
    <source>
        <dbReference type="Proteomes" id="UP001301152"/>
    </source>
</evidence>
<gene>
    <name evidence="1" type="ORF">OQ497_05905</name>
</gene>
<dbReference type="Proteomes" id="UP001301152">
    <property type="component" value="Unassembled WGS sequence"/>
</dbReference>
<reference evidence="1 2" key="1">
    <citation type="submission" date="2022-11" db="EMBL/GenBank/DDBJ databases">
        <title>Genome sequencing of Acetobacter type strain.</title>
        <authorList>
            <person name="Heo J."/>
            <person name="Lee D."/>
            <person name="Han B.-H."/>
            <person name="Hong S.-B."/>
            <person name="Kwon S.-W."/>
        </authorList>
    </citation>
    <scope>NUCLEOTIDE SEQUENCE [LARGE SCALE GENOMIC DNA]</scope>
    <source>
        <strain evidence="1 2">KACC 21253</strain>
    </source>
</reference>
<evidence type="ECO:0000313" key="1">
    <source>
        <dbReference type="EMBL" id="MCX2563497.1"/>
    </source>
</evidence>
<organism evidence="1 2">
    <name type="scientific">Acetobacter thailandicus</name>
    <dbReference type="NCBI Taxonomy" id="1502842"/>
    <lineage>
        <taxon>Bacteria</taxon>
        <taxon>Pseudomonadati</taxon>
        <taxon>Pseudomonadota</taxon>
        <taxon>Alphaproteobacteria</taxon>
        <taxon>Acetobacterales</taxon>
        <taxon>Acetobacteraceae</taxon>
        <taxon>Acetobacter</taxon>
    </lineage>
</organism>
<comment type="caution">
    <text evidence="1">The sequence shown here is derived from an EMBL/GenBank/DDBJ whole genome shotgun (WGS) entry which is preliminary data.</text>
</comment>
<keyword evidence="2" id="KW-1185">Reference proteome</keyword>
<accession>A0ABT3QDY0</accession>
<protein>
    <submittedName>
        <fullName evidence="1">Uncharacterized protein</fullName>
    </submittedName>
</protein>
<dbReference type="EMBL" id="JAPIUZ010000002">
    <property type="protein sequence ID" value="MCX2563497.1"/>
    <property type="molecule type" value="Genomic_DNA"/>
</dbReference>
<name>A0ABT3QDY0_9PROT</name>
<dbReference type="RefSeq" id="WP_086553554.1">
    <property type="nucleotide sequence ID" value="NZ_JAERKX010000012.1"/>
</dbReference>
<proteinExistence type="predicted"/>